<dbReference type="InterPro" id="IPR015797">
    <property type="entry name" value="NUDIX_hydrolase-like_dom_sf"/>
</dbReference>
<dbReference type="Proteomes" id="UP000033103">
    <property type="component" value="Chromosome"/>
</dbReference>
<evidence type="ECO:0000256" key="7">
    <source>
        <dbReference type="ARBA" id="ARBA00022741"/>
    </source>
</evidence>
<keyword evidence="7" id="KW-0547">Nucleotide-binding</keyword>
<dbReference type="Gene3D" id="3.90.79.10">
    <property type="entry name" value="Nucleoside Triphosphate Pyrophosphohydrolase"/>
    <property type="match status" value="1"/>
</dbReference>
<keyword evidence="5" id="KW-0548">Nucleotidyltransferase</keyword>
<evidence type="ECO:0000259" key="12">
    <source>
        <dbReference type="PROSITE" id="PS51462"/>
    </source>
</evidence>
<protein>
    <recommendedName>
        <fullName evidence="2">Bis(5'-nucleosyl)-tetraphosphatase [asymmetrical]</fullName>
    </recommendedName>
    <alternativeName>
        <fullName evidence="10">Diadenosine 5',5'''-P1,P4-tetraphosphate asymmetrical hydrolase</fullName>
    </alternativeName>
</protein>
<keyword evidence="4" id="KW-0819">tRNA processing</keyword>
<dbReference type="InterPro" id="IPR003565">
    <property type="entry name" value="Tetra_PHTase"/>
</dbReference>
<dbReference type="InterPro" id="IPR032828">
    <property type="entry name" value="PolyA_RNA-bd"/>
</dbReference>
<dbReference type="RefSeq" id="WP_046328256.1">
    <property type="nucleotide sequence ID" value="NZ_CP011280.1"/>
</dbReference>
<organism evidence="13 14">
    <name type="scientific">Sneathia vaginalis</name>
    <dbReference type="NCBI Taxonomy" id="187101"/>
    <lineage>
        <taxon>Bacteria</taxon>
        <taxon>Fusobacteriati</taxon>
        <taxon>Fusobacteriota</taxon>
        <taxon>Fusobacteriia</taxon>
        <taxon>Fusobacteriales</taxon>
        <taxon>Leptotrichiaceae</taxon>
        <taxon>Sneathia</taxon>
    </lineage>
</organism>
<evidence type="ECO:0000256" key="1">
    <source>
        <dbReference type="ARBA" id="ARBA00001946"/>
    </source>
</evidence>
<dbReference type="GO" id="GO:0008033">
    <property type="term" value="P:tRNA processing"/>
    <property type="evidence" value="ECO:0007669"/>
    <property type="project" value="UniProtKB-KW"/>
</dbReference>
<dbReference type="InterPro" id="IPR002646">
    <property type="entry name" value="PolA_pol_head_dom"/>
</dbReference>
<sequence length="568" mass="66417">MEVLIDDDTRDILYKLNEKGSAYIVGGYVRDTLLGIKSSDIDIVTNLDKIDIIEALRGYNPVLSNDKYQIITIKLKDKKYEIARLREDIGISDGRNPQYIKFIDDINKDSVRRDFTINAFYYNKELIDTQNGSYDLENRLIRSIGDASIRFSEDRLRILRAFRFMSHLGFELEENTMLVIKNMAKDTSLFSSFSKERLISEFNKILLGRYAYKAIEAMFNLNVLRHFIDIFNKNTFDNILFLEICKKYKKMQESYREIDIDMSYALIFSFSGKKNIHTERLYENDSIEQYEKFRTKFTLNVSKKSIVKNLIYYHNLVNKKPSLIMLKRMLLDLVNNQNVCKLFNLIMILFDLNIKDIQKLLYNIQILYMAQEPVFLSSLDLDNVDLFNLGIEGKKILGIKMDVFSKVLNGDLPNSKFELLSYITKKYLNNAQLKYEKSAGAIVYKKINGKYMFLIIRGSNGGSFGFAKGHMESDECEEQTAIRETKEETNIDIAIRNSKAFRRTLKYVIYPNIYKEVTLFMAEALSADIKIDEHELSKAQWLTYKQAKEALTFLGQRNILKEAMIYLY</sequence>
<dbReference type="Pfam" id="PF12627">
    <property type="entry name" value="PolyA_pol_RNAbd"/>
    <property type="match status" value="1"/>
</dbReference>
<dbReference type="HOGENOM" id="CLU_015961_3_1_0"/>
<dbReference type="KEGG" id="sns:VC03_00925"/>
<dbReference type="PANTHER" id="PTHR46173:SF1">
    <property type="entry name" value="CCA TRNA NUCLEOTIDYLTRANSFERASE 1, MITOCHONDRIAL"/>
    <property type="match status" value="1"/>
</dbReference>
<dbReference type="PROSITE" id="PS51462">
    <property type="entry name" value="NUDIX"/>
    <property type="match status" value="1"/>
</dbReference>
<dbReference type="CDD" id="cd03428">
    <property type="entry name" value="NUDIX_Ap4A_Nudt2"/>
    <property type="match status" value="1"/>
</dbReference>
<reference evidence="13 14" key="1">
    <citation type="journal article" date="2012" name="BMC Genomics">
        <title>Genomic sequence analysis and characterization of Sneathia amnii sp. nov.</title>
        <authorList>
            <consortium name="Vaginal Microbiome Consortium (additional members)"/>
            <person name="Harwich M.D.Jr."/>
            <person name="Serrano M.G."/>
            <person name="Fettweis J.M."/>
            <person name="Alves J.M."/>
            <person name="Reimers M.A."/>
            <person name="Buck G.A."/>
            <person name="Jefferson K.K."/>
        </authorList>
    </citation>
    <scope>NUCLEOTIDE SEQUENCE [LARGE SCALE GENOMIC DNA]</scope>
    <source>
        <strain evidence="13 14">SN35</strain>
    </source>
</reference>
<evidence type="ECO:0000313" key="13">
    <source>
        <dbReference type="EMBL" id="AKC95150.1"/>
    </source>
</evidence>
<dbReference type="Pfam" id="PF01743">
    <property type="entry name" value="PolyA_pol"/>
    <property type="match status" value="1"/>
</dbReference>
<dbReference type="InterPro" id="IPR020084">
    <property type="entry name" value="NUDIX_hydrolase_CS"/>
</dbReference>
<evidence type="ECO:0000256" key="11">
    <source>
        <dbReference type="RuleBase" id="RU003953"/>
    </source>
</evidence>
<keyword evidence="11" id="KW-0694">RNA-binding</keyword>
<evidence type="ECO:0000256" key="6">
    <source>
        <dbReference type="ARBA" id="ARBA00022723"/>
    </source>
</evidence>
<dbReference type="PROSITE" id="PS00893">
    <property type="entry name" value="NUDIX_BOX"/>
    <property type="match status" value="1"/>
</dbReference>
<evidence type="ECO:0000256" key="5">
    <source>
        <dbReference type="ARBA" id="ARBA00022695"/>
    </source>
</evidence>
<name>A0A0E3Z9F4_9FUSO</name>
<keyword evidence="8" id="KW-0378">Hydrolase</keyword>
<keyword evidence="14" id="KW-1185">Reference proteome</keyword>
<dbReference type="GO" id="GO:0016779">
    <property type="term" value="F:nucleotidyltransferase activity"/>
    <property type="evidence" value="ECO:0007669"/>
    <property type="project" value="UniProtKB-KW"/>
</dbReference>
<gene>
    <name evidence="13" type="ORF">VC03_00925</name>
</gene>
<dbReference type="InterPro" id="IPR050264">
    <property type="entry name" value="Bact_CCA-adding_enz_type3_sf"/>
</dbReference>
<dbReference type="AlphaFoldDB" id="A0A0E3Z9F4"/>
<dbReference type="OrthoDB" id="9805698at2"/>
<evidence type="ECO:0000256" key="2">
    <source>
        <dbReference type="ARBA" id="ARBA00018911"/>
    </source>
</evidence>
<dbReference type="Gene3D" id="3.30.460.10">
    <property type="entry name" value="Beta Polymerase, domain 2"/>
    <property type="match status" value="1"/>
</dbReference>
<evidence type="ECO:0000256" key="3">
    <source>
        <dbReference type="ARBA" id="ARBA00022679"/>
    </source>
</evidence>
<accession>A0A0E3Z9F4</accession>
<dbReference type="PANTHER" id="PTHR46173">
    <property type="entry name" value="CCA TRNA NUCLEOTIDYLTRANSFERASE 1, MITOCHONDRIAL"/>
    <property type="match status" value="1"/>
</dbReference>
<dbReference type="Gene3D" id="1.10.3090.10">
    <property type="entry name" value="cca-adding enzyme, domain 2"/>
    <property type="match status" value="1"/>
</dbReference>
<evidence type="ECO:0000256" key="9">
    <source>
        <dbReference type="ARBA" id="ARBA00022842"/>
    </source>
</evidence>
<keyword evidence="3 11" id="KW-0808">Transferase</keyword>
<dbReference type="GO" id="GO:0008796">
    <property type="term" value="F:bis(5'-nucleosyl)-tetraphosphatase activity"/>
    <property type="evidence" value="ECO:0007669"/>
    <property type="project" value="InterPro"/>
</dbReference>
<dbReference type="InterPro" id="IPR043519">
    <property type="entry name" value="NT_sf"/>
</dbReference>
<evidence type="ECO:0000256" key="10">
    <source>
        <dbReference type="ARBA" id="ARBA00032644"/>
    </source>
</evidence>
<dbReference type="SUPFAM" id="SSF81301">
    <property type="entry name" value="Nucleotidyltransferase"/>
    <property type="match status" value="1"/>
</dbReference>
<proteinExistence type="inferred from homology"/>
<evidence type="ECO:0000256" key="4">
    <source>
        <dbReference type="ARBA" id="ARBA00022694"/>
    </source>
</evidence>
<dbReference type="CDD" id="cd05398">
    <property type="entry name" value="NT_ClassII-CCAase"/>
    <property type="match status" value="1"/>
</dbReference>
<dbReference type="STRING" id="187101.VC03_00925"/>
<dbReference type="InterPro" id="IPR000086">
    <property type="entry name" value="NUDIX_hydrolase_dom"/>
</dbReference>
<dbReference type="EMBL" id="CP011280">
    <property type="protein sequence ID" value="AKC95150.1"/>
    <property type="molecule type" value="Genomic_DNA"/>
</dbReference>
<evidence type="ECO:0000313" key="14">
    <source>
        <dbReference type="Proteomes" id="UP000033103"/>
    </source>
</evidence>
<dbReference type="SUPFAM" id="SSF55811">
    <property type="entry name" value="Nudix"/>
    <property type="match status" value="1"/>
</dbReference>
<dbReference type="PATRIC" id="fig|1069640.6.peg.174"/>
<evidence type="ECO:0000256" key="8">
    <source>
        <dbReference type="ARBA" id="ARBA00022801"/>
    </source>
</evidence>
<keyword evidence="6" id="KW-0479">Metal-binding</keyword>
<feature type="domain" description="Nudix hydrolase" evidence="12">
    <location>
        <begin position="434"/>
        <end position="565"/>
    </location>
</feature>
<dbReference type="Pfam" id="PF00293">
    <property type="entry name" value="NUDIX"/>
    <property type="match status" value="1"/>
</dbReference>
<dbReference type="SUPFAM" id="SSF81891">
    <property type="entry name" value="Poly A polymerase C-terminal region-like"/>
    <property type="match status" value="1"/>
</dbReference>
<dbReference type="GO" id="GO:0000166">
    <property type="term" value="F:nucleotide binding"/>
    <property type="evidence" value="ECO:0007669"/>
    <property type="project" value="UniProtKB-KW"/>
</dbReference>
<dbReference type="GO" id="GO:0046872">
    <property type="term" value="F:metal ion binding"/>
    <property type="evidence" value="ECO:0007669"/>
    <property type="project" value="UniProtKB-KW"/>
</dbReference>
<comment type="similarity">
    <text evidence="11">Belongs to the tRNA nucleotidyltransferase/poly(A) polymerase family.</text>
</comment>
<comment type="cofactor">
    <cofactor evidence="1">
        <name>Mg(2+)</name>
        <dbReference type="ChEBI" id="CHEBI:18420"/>
    </cofactor>
</comment>
<keyword evidence="9" id="KW-0460">Magnesium</keyword>
<dbReference type="GO" id="GO:0000049">
    <property type="term" value="F:tRNA binding"/>
    <property type="evidence" value="ECO:0007669"/>
    <property type="project" value="TreeGrafter"/>
</dbReference>